<dbReference type="GO" id="GO:0022857">
    <property type="term" value="F:transmembrane transporter activity"/>
    <property type="evidence" value="ECO:0007669"/>
    <property type="project" value="TreeGrafter"/>
</dbReference>
<evidence type="ECO:0000313" key="4">
    <source>
        <dbReference type="EMBL" id="RKR13085.1"/>
    </source>
</evidence>
<keyword evidence="2 4" id="KW-0067">ATP-binding</keyword>
<dbReference type="SMART" id="SM00382">
    <property type="entry name" value="AAA"/>
    <property type="match status" value="1"/>
</dbReference>
<dbReference type="Gene3D" id="3.40.50.300">
    <property type="entry name" value="P-loop containing nucleotide triphosphate hydrolases"/>
    <property type="match status" value="1"/>
</dbReference>
<dbReference type="Pfam" id="PF00005">
    <property type="entry name" value="ABC_tran"/>
    <property type="match status" value="1"/>
</dbReference>
<dbReference type="InterPro" id="IPR003439">
    <property type="entry name" value="ABC_transporter-like_ATP-bd"/>
</dbReference>
<protein>
    <submittedName>
        <fullName evidence="4">Putative ABC transport system ATP-binding protein</fullName>
    </submittedName>
</protein>
<dbReference type="InterPro" id="IPR003593">
    <property type="entry name" value="AAA+_ATPase"/>
</dbReference>
<keyword evidence="1" id="KW-0547">Nucleotide-binding</keyword>
<organism evidence="4 5">
    <name type="scientific">Maribacter vaceletii</name>
    <dbReference type="NCBI Taxonomy" id="1206816"/>
    <lineage>
        <taxon>Bacteria</taxon>
        <taxon>Pseudomonadati</taxon>
        <taxon>Bacteroidota</taxon>
        <taxon>Flavobacteriia</taxon>
        <taxon>Flavobacteriales</taxon>
        <taxon>Flavobacteriaceae</taxon>
        <taxon>Maribacter</taxon>
    </lineage>
</organism>
<dbReference type="AlphaFoldDB" id="A0A495E809"/>
<dbReference type="RefSeq" id="WP_121066578.1">
    <property type="nucleotide sequence ID" value="NZ_RBIQ01000008.1"/>
</dbReference>
<dbReference type="InterPro" id="IPR015854">
    <property type="entry name" value="ABC_transpr_LolD-like"/>
</dbReference>
<dbReference type="GO" id="GO:0005886">
    <property type="term" value="C:plasma membrane"/>
    <property type="evidence" value="ECO:0007669"/>
    <property type="project" value="TreeGrafter"/>
</dbReference>
<name>A0A495E809_9FLAO</name>
<proteinExistence type="predicted"/>
<gene>
    <name evidence="4" type="ORF">CLV91_1799</name>
</gene>
<feature type="domain" description="ABC transporter" evidence="3">
    <location>
        <begin position="2"/>
        <end position="208"/>
    </location>
</feature>
<dbReference type="GO" id="GO:0005524">
    <property type="term" value="F:ATP binding"/>
    <property type="evidence" value="ECO:0007669"/>
    <property type="project" value="UniProtKB-KW"/>
</dbReference>
<reference evidence="4 5" key="1">
    <citation type="submission" date="2018-10" db="EMBL/GenBank/DDBJ databases">
        <title>Genomic Encyclopedia of Archaeal and Bacterial Type Strains, Phase II (KMG-II): from individual species to whole genera.</title>
        <authorList>
            <person name="Goeker M."/>
        </authorList>
    </citation>
    <scope>NUCLEOTIDE SEQUENCE [LARGE SCALE GENOMIC DNA]</scope>
    <source>
        <strain evidence="4 5">DSM 25230</strain>
    </source>
</reference>
<dbReference type="InterPro" id="IPR027417">
    <property type="entry name" value="P-loop_NTPase"/>
</dbReference>
<dbReference type="EMBL" id="RBIQ01000008">
    <property type="protein sequence ID" value="RKR13085.1"/>
    <property type="molecule type" value="Genomic_DNA"/>
</dbReference>
<keyword evidence="5" id="KW-1185">Reference proteome</keyword>
<evidence type="ECO:0000256" key="2">
    <source>
        <dbReference type="ARBA" id="ARBA00022840"/>
    </source>
</evidence>
<evidence type="ECO:0000256" key="1">
    <source>
        <dbReference type="ARBA" id="ARBA00022741"/>
    </source>
</evidence>
<dbReference type="PROSITE" id="PS50893">
    <property type="entry name" value="ABC_TRANSPORTER_2"/>
    <property type="match status" value="1"/>
</dbReference>
<dbReference type="SUPFAM" id="SSF52540">
    <property type="entry name" value="P-loop containing nucleoside triphosphate hydrolases"/>
    <property type="match status" value="1"/>
</dbReference>
<dbReference type="GO" id="GO:0016887">
    <property type="term" value="F:ATP hydrolysis activity"/>
    <property type="evidence" value="ECO:0007669"/>
    <property type="project" value="InterPro"/>
</dbReference>
<accession>A0A495E809</accession>
<dbReference type="Proteomes" id="UP000269412">
    <property type="component" value="Unassembled WGS sequence"/>
</dbReference>
<evidence type="ECO:0000313" key="5">
    <source>
        <dbReference type="Proteomes" id="UP000269412"/>
    </source>
</evidence>
<evidence type="ECO:0000259" key="3">
    <source>
        <dbReference type="PROSITE" id="PS50893"/>
    </source>
</evidence>
<comment type="caution">
    <text evidence="4">The sequence shown here is derived from an EMBL/GenBank/DDBJ whole genome shotgun (WGS) entry which is preliminary data.</text>
</comment>
<sequence>MVQTNNLTFKYNNKEAVFQFPNITLQEQESLLILGKSGIGKTTLLHLLAGLLQPTSGSVVIDELDINALSHSQLDNFRGQNIGLVFQKSHAITSLSVYDNLKARLFFSKKNINRTEIDILLEQLDLTNTKYSTINELSEGQLQRLGIAMAVIHGPKIILADEPTSSLDNENCSIVMHLLQQQAQKNKANLIVITHDARITSSFKNVLTL</sequence>
<dbReference type="OrthoDB" id="1414429at2"/>
<dbReference type="PANTHER" id="PTHR24220">
    <property type="entry name" value="IMPORT ATP-BINDING PROTEIN"/>
    <property type="match status" value="1"/>
</dbReference>